<protein>
    <submittedName>
        <fullName evidence="2">NADP-dependent oxidoreductase</fullName>
    </submittedName>
</protein>
<dbReference type="SUPFAM" id="SSF50129">
    <property type="entry name" value="GroES-like"/>
    <property type="match status" value="1"/>
</dbReference>
<evidence type="ECO:0000313" key="2">
    <source>
        <dbReference type="EMBL" id="PMS14552.1"/>
    </source>
</evidence>
<dbReference type="InterPro" id="IPR013154">
    <property type="entry name" value="ADH-like_N"/>
</dbReference>
<accession>A0A2N7VBL6</accession>
<dbReference type="InterPro" id="IPR050700">
    <property type="entry name" value="YIM1/Zinc_Alcohol_DH_Fams"/>
</dbReference>
<name>A0A2N7VBL6_9BURK</name>
<evidence type="ECO:0000259" key="1">
    <source>
        <dbReference type="SMART" id="SM00829"/>
    </source>
</evidence>
<dbReference type="InterPro" id="IPR011032">
    <property type="entry name" value="GroES-like_sf"/>
</dbReference>
<dbReference type="InterPro" id="IPR002364">
    <property type="entry name" value="Quin_OxRdtase/zeta-crystal_CS"/>
</dbReference>
<dbReference type="Gene3D" id="3.90.180.10">
    <property type="entry name" value="Medium-chain alcohol dehydrogenases, catalytic domain"/>
    <property type="match status" value="1"/>
</dbReference>
<dbReference type="Pfam" id="PF13602">
    <property type="entry name" value="ADH_zinc_N_2"/>
    <property type="match status" value="1"/>
</dbReference>
<comment type="caution">
    <text evidence="2">The sequence shown here is derived from an EMBL/GenBank/DDBJ whole genome shotgun (WGS) entry which is preliminary data.</text>
</comment>
<dbReference type="GO" id="GO:0008270">
    <property type="term" value="F:zinc ion binding"/>
    <property type="evidence" value="ECO:0007669"/>
    <property type="project" value="InterPro"/>
</dbReference>
<dbReference type="Proteomes" id="UP000235616">
    <property type="component" value="Unassembled WGS sequence"/>
</dbReference>
<dbReference type="PROSITE" id="PS01162">
    <property type="entry name" value="QOR_ZETA_CRYSTAL"/>
    <property type="match status" value="1"/>
</dbReference>
<dbReference type="EMBL" id="PNYA01000043">
    <property type="protein sequence ID" value="PMS14552.1"/>
    <property type="molecule type" value="Genomic_DNA"/>
</dbReference>
<proteinExistence type="predicted"/>
<dbReference type="PANTHER" id="PTHR11695:SF648">
    <property type="entry name" value="ZINC-BINDING OXIDOREDUCTASE"/>
    <property type="match status" value="1"/>
</dbReference>
<dbReference type="RefSeq" id="WP_102649267.1">
    <property type="nucleotide sequence ID" value="NZ_PNYA01000043.1"/>
</dbReference>
<evidence type="ECO:0000313" key="3">
    <source>
        <dbReference type="Proteomes" id="UP000235616"/>
    </source>
</evidence>
<keyword evidence="3" id="KW-1185">Reference proteome</keyword>
<dbReference type="InterPro" id="IPR020843">
    <property type="entry name" value="ER"/>
</dbReference>
<dbReference type="SUPFAM" id="SSF51735">
    <property type="entry name" value="NAD(P)-binding Rossmann-fold domains"/>
    <property type="match status" value="1"/>
</dbReference>
<dbReference type="Pfam" id="PF08240">
    <property type="entry name" value="ADH_N"/>
    <property type="match status" value="1"/>
</dbReference>
<organism evidence="2 3">
    <name type="scientific">Trinickia dabaoshanensis</name>
    <dbReference type="NCBI Taxonomy" id="564714"/>
    <lineage>
        <taxon>Bacteria</taxon>
        <taxon>Pseudomonadati</taxon>
        <taxon>Pseudomonadota</taxon>
        <taxon>Betaproteobacteria</taxon>
        <taxon>Burkholderiales</taxon>
        <taxon>Burkholderiaceae</taxon>
        <taxon>Trinickia</taxon>
    </lineage>
</organism>
<gene>
    <name evidence="2" type="ORF">C0Z18_30930</name>
</gene>
<dbReference type="Gene3D" id="3.40.50.720">
    <property type="entry name" value="NAD(P)-binding Rossmann-like Domain"/>
    <property type="match status" value="1"/>
</dbReference>
<dbReference type="PANTHER" id="PTHR11695">
    <property type="entry name" value="ALCOHOL DEHYDROGENASE RELATED"/>
    <property type="match status" value="1"/>
</dbReference>
<dbReference type="CDD" id="cd05289">
    <property type="entry name" value="MDR_like_2"/>
    <property type="match status" value="1"/>
</dbReference>
<feature type="domain" description="Enoyl reductase (ER)" evidence="1">
    <location>
        <begin position="10"/>
        <end position="302"/>
    </location>
</feature>
<dbReference type="SMART" id="SM00829">
    <property type="entry name" value="PKS_ER"/>
    <property type="match status" value="1"/>
</dbReference>
<reference evidence="2 3" key="1">
    <citation type="submission" date="2018-01" db="EMBL/GenBank/DDBJ databases">
        <title>Whole genome analyses suggest that Burkholderia sensu lato contains two further novel genera in the rhizoxinica-symbiotica group Mycetohabitans gen. nov., and Trinickia gen. nov.: implications for the evolution of diazotrophy and nodulation in the Burkholderiaceae.</title>
        <authorList>
            <person name="Estrada-de los Santos P."/>
            <person name="Palmer M."/>
            <person name="Chavez-Ramirez B."/>
            <person name="Beukes C."/>
            <person name="Steenkamp E.T."/>
            <person name="Hirsch A.M."/>
            <person name="Manyaka P."/>
            <person name="Maluk M."/>
            <person name="Lafos M."/>
            <person name="Crook M."/>
            <person name="Gross E."/>
            <person name="Simon M.F."/>
            <person name="Bueno dos Reis Junior F."/>
            <person name="Poole P.S."/>
            <person name="Venter S.N."/>
            <person name="James E.K."/>
        </authorList>
    </citation>
    <scope>NUCLEOTIDE SEQUENCE [LARGE SCALE GENOMIC DNA]</scope>
    <source>
        <strain evidence="2 3">GIMN1.004</strain>
    </source>
</reference>
<sequence length="316" mass="33226">MRASIINTFGSADVISEADIPSRSIAADEASVRVEAVGLNPLDLKIMSGVMQQVFPIEFPYVPGTDFSGVVTAVGDAVTGLRPGDRVVGRAAPTAGGAIAQHLAIAAGDLSVIPQQMSFEQAAALPTAFGTAWQSLFDAGGLQRDERVLIHAAAGGVGLMAVQLARQAGAHVVATASARNHDLLKSLGAHEVIDYRVEDFTQARDIDLVLDTVGGETLEKSWSVLRTGGRIASIAEFGIEPRNGNGGQFVFFAEAKQYLPDAIRLFEAGQLQIVIDGIYAQDETRAAFEKLATGHARGKIVVRLNSGHTARVDAIA</sequence>
<dbReference type="InterPro" id="IPR036291">
    <property type="entry name" value="NAD(P)-bd_dom_sf"/>
</dbReference>
<dbReference type="AlphaFoldDB" id="A0A2N7VBL6"/>
<dbReference type="GO" id="GO:0016491">
    <property type="term" value="F:oxidoreductase activity"/>
    <property type="evidence" value="ECO:0007669"/>
    <property type="project" value="InterPro"/>
</dbReference>
<dbReference type="OrthoDB" id="9787435at2"/>